<dbReference type="Gene3D" id="3.40.50.150">
    <property type="entry name" value="Vaccinia Virus protein VP39"/>
    <property type="match status" value="1"/>
</dbReference>
<evidence type="ECO:0000313" key="5">
    <source>
        <dbReference type="Proteomes" id="UP000245916"/>
    </source>
</evidence>
<keyword evidence="4" id="KW-0808">Transferase</keyword>
<dbReference type="PANTHER" id="PTHR11579:SF18">
    <property type="entry name" value="PROTEIN-L-ISOASPARTATE O-METHYLTRANSFERASE"/>
    <property type="match status" value="1"/>
</dbReference>
<comment type="similarity">
    <text evidence="1">Belongs to the methyltransferase superfamily. L-isoaspartyl/D-aspartyl protein methyltransferase family.</text>
</comment>
<dbReference type="InterPro" id="IPR000682">
    <property type="entry name" value="PCMT"/>
</dbReference>
<dbReference type="GO" id="GO:0032259">
    <property type="term" value="P:methylation"/>
    <property type="evidence" value="ECO:0007669"/>
    <property type="project" value="UniProtKB-KW"/>
</dbReference>
<protein>
    <recommendedName>
        <fullName evidence="2">Protein-L-isoaspartate O-methyltransferase</fullName>
    </recommendedName>
    <alternativeName>
        <fullName evidence="3">Protein L-isoaspartyl methyltransferase</fullName>
    </alternativeName>
</protein>
<proteinExistence type="inferred from homology"/>
<sequence length="216" mass="22409">MTEHNFEQMRRAMVASQLRTTGVNDPSVVAAMGAVPRERFVPGDRVAAAYADALVPLGNDRQLNTPMSLGRLLTEAQPDEKDRALVIGAATGYAAAVLARMVASVVAVEEDPALAAAAKAALKGTEVKLVEGPLAKGYKKGAPYDLILIDGAVEFIPDAIIDQLAEDGRLVAAILDNGVSRISIGRRGGGGFGTVAVADAASAVLPGFVKPRGFIF</sequence>
<dbReference type="GO" id="GO:0005737">
    <property type="term" value="C:cytoplasm"/>
    <property type="evidence" value="ECO:0007669"/>
    <property type="project" value="TreeGrafter"/>
</dbReference>
<organism evidence="4 5">
    <name type="scientific">Allosphingosinicella humi</name>
    <dbReference type="NCBI Taxonomy" id="2068657"/>
    <lineage>
        <taxon>Bacteria</taxon>
        <taxon>Pseudomonadati</taxon>
        <taxon>Pseudomonadota</taxon>
        <taxon>Alphaproteobacteria</taxon>
        <taxon>Sphingomonadales</taxon>
        <taxon>Sphingomonadaceae</taxon>
        <taxon>Allosphingosinicella</taxon>
    </lineage>
</organism>
<dbReference type="RefSeq" id="WP_109271677.1">
    <property type="nucleotide sequence ID" value="NZ_QFFF01000001.1"/>
</dbReference>
<dbReference type="InterPro" id="IPR029063">
    <property type="entry name" value="SAM-dependent_MTases_sf"/>
</dbReference>
<dbReference type="CDD" id="cd02440">
    <property type="entry name" value="AdoMet_MTases"/>
    <property type="match status" value="1"/>
</dbReference>
<keyword evidence="5" id="KW-1185">Reference proteome</keyword>
<dbReference type="AlphaFoldDB" id="A0A2U2J5D0"/>
<dbReference type="SUPFAM" id="SSF53335">
    <property type="entry name" value="S-adenosyl-L-methionine-dependent methyltransferases"/>
    <property type="match status" value="1"/>
</dbReference>
<evidence type="ECO:0000313" key="4">
    <source>
        <dbReference type="EMBL" id="PWG03539.1"/>
    </source>
</evidence>
<dbReference type="PANTHER" id="PTHR11579">
    <property type="entry name" value="PROTEIN-L-ISOASPARTATE O-METHYLTRANSFERASE"/>
    <property type="match status" value="1"/>
</dbReference>
<evidence type="ECO:0000256" key="2">
    <source>
        <dbReference type="ARBA" id="ARBA00013346"/>
    </source>
</evidence>
<reference evidence="4 5" key="1">
    <citation type="submission" date="2018-05" db="EMBL/GenBank/DDBJ databases">
        <title>Genome of Sphingosinicella humi QZX222.</title>
        <authorList>
            <person name="Qiao Z."/>
            <person name="Wang G."/>
        </authorList>
    </citation>
    <scope>NUCLEOTIDE SEQUENCE [LARGE SCALE GENOMIC DNA]</scope>
    <source>
        <strain evidence="4 5">QZX222</strain>
    </source>
</reference>
<gene>
    <name evidence="4" type="ORF">DF286_12130</name>
</gene>
<accession>A0A2U2J5D0</accession>
<dbReference type="Pfam" id="PF01135">
    <property type="entry name" value="PCMT"/>
    <property type="match status" value="1"/>
</dbReference>
<dbReference type="EMBL" id="QFFF01000001">
    <property type="protein sequence ID" value="PWG03539.1"/>
    <property type="molecule type" value="Genomic_DNA"/>
</dbReference>
<dbReference type="OrthoDB" id="9798496at2"/>
<name>A0A2U2J5D0_9SPHN</name>
<evidence type="ECO:0000256" key="1">
    <source>
        <dbReference type="ARBA" id="ARBA00005369"/>
    </source>
</evidence>
<comment type="caution">
    <text evidence="4">The sequence shown here is derived from an EMBL/GenBank/DDBJ whole genome shotgun (WGS) entry which is preliminary data.</text>
</comment>
<evidence type="ECO:0000256" key="3">
    <source>
        <dbReference type="ARBA" id="ARBA00030757"/>
    </source>
</evidence>
<dbReference type="Proteomes" id="UP000245916">
    <property type="component" value="Unassembled WGS sequence"/>
</dbReference>
<keyword evidence="4" id="KW-0489">Methyltransferase</keyword>
<dbReference type="GO" id="GO:0004719">
    <property type="term" value="F:protein-L-isoaspartate (D-aspartate) O-methyltransferase activity"/>
    <property type="evidence" value="ECO:0007669"/>
    <property type="project" value="InterPro"/>
</dbReference>